<sequence>MRGVSSLVSRASPAIRNLSEEVTNPSKTHLQSPSNSKSPPPLHHKNPPVTTLYLPLKFGCSVSCECFLQNQENPLHPLRFYIWVSNINPLFAKNQTIRSVLGNGLYRKGPLLLSVELVQDIRDSGCRVTEDLVCVLIGSWGRLGLAKYCAEVFGQISYLGLNPTTRLYNAVIHALVKSNSLDFDLAYLKFQQMSADNCTPDRYTYNTLIHGVCKVGVVDEALRLVRQMEGLGYLPNVITYTMLVDGFCNAKKVDEAFKVFEKMKERNVHPNDATFRSLVNGVFRCVLPCKAFELLSRFVEREPILPKVACDTILHCLSSNSLSKEVAEFLRNTKEKCYLPDSSTINISMTCLIKGLDLEEACDILDSFTERAKMMDRASETFGQMRQCGIVFLTLLLSTPLFAGIARLGRLVRHESCWRCS</sequence>
<evidence type="ECO:0000256" key="3">
    <source>
        <dbReference type="PROSITE-ProRule" id="PRU00708"/>
    </source>
</evidence>
<dbReference type="Pfam" id="PF12854">
    <property type="entry name" value="PPR_1"/>
    <property type="match status" value="1"/>
</dbReference>
<gene>
    <name evidence="6" type="ORF">Acr_24g0001170</name>
</gene>
<dbReference type="Gene3D" id="1.25.40.10">
    <property type="entry name" value="Tetratricopeptide repeat domain"/>
    <property type="match status" value="2"/>
</dbReference>
<keyword evidence="7" id="KW-1185">Reference proteome</keyword>
<evidence type="ECO:0000256" key="4">
    <source>
        <dbReference type="SAM" id="MobiDB-lite"/>
    </source>
</evidence>
<dbReference type="InterPro" id="IPR002885">
    <property type="entry name" value="PPR_rpt"/>
</dbReference>
<evidence type="ECO:0000256" key="2">
    <source>
        <dbReference type="ARBA" id="ARBA00022737"/>
    </source>
</evidence>
<dbReference type="OrthoDB" id="185373at2759"/>
<keyword evidence="5" id="KW-0472">Membrane</keyword>
<dbReference type="PANTHER" id="PTHR47938:SF35">
    <property type="entry name" value="PENTATRICOPEPTIDE REPEAT-CONTAINING PROTEIN 4, MITOCHONDRIAL-RELATED"/>
    <property type="match status" value="1"/>
</dbReference>
<dbReference type="PANTHER" id="PTHR47938">
    <property type="entry name" value="RESPIRATORY COMPLEX I CHAPERONE (CIA84), PUTATIVE (AFU_ORTHOLOGUE AFUA_2G06020)-RELATED"/>
    <property type="match status" value="1"/>
</dbReference>
<dbReference type="Proteomes" id="UP000585474">
    <property type="component" value="Unassembled WGS sequence"/>
</dbReference>
<feature type="repeat" description="PPR" evidence="3">
    <location>
        <begin position="236"/>
        <end position="270"/>
    </location>
</feature>
<dbReference type="GO" id="GO:0003729">
    <property type="term" value="F:mRNA binding"/>
    <property type="evidence" value="ECO:0007669"/>
    <property type="project" value="TreeGrafter"/>
</dbReference>
<dbReference type="NCBIfam" id="TIGR00756">
    <property type="entry name" value="PPR"/>
    <property type="match status" value="2"/>
</dbReference>
<evidence type="ECO:0000313" key="7">
    <source>
        <dbReference type="Proteomes" id="UP000585474"/>
    </source>
</evidence>
<keyword evidence="5" id="KW-1133">Transmembrane helix</keyword>
<proteinExistence type="inferred from homology"/>
<dbReference type="AlphaFoldDB" id="A0A7J0GSW7"/>
<evidence type="ECO:0000256" key="5">
    <source>
        <dbReference type="SAM" id="Phobius"/>
    </source>
</evidence>
<accession>A0A7J0GSW7</accession>
<name>A0A7J0GSW7_9ERIC</name>
<feature type="repeat" description="PPR" evidence="3">
    <location>
        <begin position="201"/>
        <end position="235"/>
    </location>
</feature>
<evidence type="ECO:0000313" key="6">
    <source>
        <dbReference type="EMBL" id="GFZ13927.1"/>
    </source>
</evidence>
<dbReference type="Pfam" id="PF13041">
    <property type="entry name" value="PPR_2"/>
    <property type="match status" value="1"/>
</dbReference>
<evidence type="ECO:0000256" key="1">
    <source>
        <dbReference type="ARBA" id="ARBA00007626"/>
    </source>
</evidence>
<organism evidence="6 7">
    <name type="scientific">Actinidia rufa</name>
    <dbReference type="NCBI Taxonomy" id="165716"/>
    <lineage>
        <taxon>Eukaryota</taxon>
        <taxon>Viridiplantae</taxon>
        <taxon>Streptophyta</taxon>
        <taxon>Embryophyta</taxon>
        <taxon>Tracheophyta</taxon>
        <taxon>Spermatophyta</taxon>
        <taxon>Magnoliopsida</taxon>
        <taxon>eudicotyledons</taxon>
        <taxon>Gunneridae</taxon>
        <taxon>Pentapetalae</taxon>
        <taxon>asterids</taxon>
        <taxon>Ericales</taxon>
        <taxon>Actinidiaceae</taxon>
        <taxon>Actinidia</taxon>
    </lineage>
</organism>
<dbReference type="InterPro" id="IPR011990">
    <property type="entry name" value="TPR-like_helical_dom_sf"/>
</dbReference>
<keyword evidence="2" id="KW-0677">Repeat</keyword>
<feature type="region of interest" description="Disordered" evidence="4">
    <location>
        <begin position="17"/>
        <end position="44"/>
    </location>
</feature>
<feature type="transmembrane region" description="Helical" evidence="5">
    <location>
        <begin position="389"/>
        <end position="409"/>
    </location>
</feature>
<reference evidence="6 7" key="1">
    <citation type="submission" date="2019-07" db="EMBL/GenBank/DDBJ databases">
        <title>De Novo Assembly of kiwifruit Actinidia rufa.</title>
        <authorList>
            <person name="Sugita-Konishi S."/>
            <person name="Sato K."/>
            <person name="Mori E."/>
            <person name="Abe Y."/>
            <person name="Kisaki G."/>
            <person name="Hamano K."/>
            <person name="Suezawa K."/>
            <person name="Otani M."/>
            <person name="Fukuda T."/>
            <person name="Manabe T."/>
            <person name="Gomi K."/>
            <person name="Tabuchi M."/>
            <person name="Akimitsu K."/>
            <person name="Kataoka I."/>
        </authorList>
    </citation>
    <scope>NUCLEOTIDE SEQUENCE [LARGE SCALE GENOMIC DNA]</scope>
    <source>
        <strain evidence="7">cv. Fuchu</strain>
    </source>
</reference>
<keyword evidence="5" id="KW-0812">Transmembrane</keyword>
<protein>
    <submittedName>
        <fullName evidence="6">Pentatricopeptide (PPR) domain protein 40</fullName>
    </submittedName>
</protein>
<comment type="caution">
    <text evidence="6">The sequence shown here is derived from an EMBL/GenBank/DDBJ whole genome shotgun (WGS) entry which is preliminary data.</text>
</comment>
<feature type="compositionally biased region" description="Polar residues" evidence="4">
    <location>
        <begin position="20"/>
        <end position="37"/>
    </location>
</feature>
<comment type="similarity">
    <text evidence="1">Belongs to the PPR family. P subfamily.</text>
</comment>
<dbReference type="PROSITE" id="PS51375">
    <property type="entry name" value="PPR"/>
    <property type="match status" value="2"/>
</dbReference>
<dbReference type="EMBL" id="BJWL01000024">
    <property type="protein sequence ID" value="GFZ13927.1"/>
    <property type="molecule type" value="Genomic_DNA"/>
</dbReference>